<comment type="similarity">
    <text evidence="1">Belongs to the type-I restriction system S methylase family.</text>
</comment>
<keyword evidence="3" id="KW-0238">DNA-binding</keyword>
<keyword evidence="6" id="KW-1185">Reference proteome</keyword>
<evidence type="ECO:0000313" key="6">
    <source>
        <dbReference type="Proteomes" id="UP000239872"/>
    </source>
</evidence>
<comment type="caution">
    <text evidence="5">The sequence shown here is derived from an EMBL/GenBank/DDBJ whole genome shotgun (WGS) entry which is preliminary data.</text>
</comment>
<protein>
    <submittedName>
        <fullName evidence="5">Restriction endonuclease subunit S</fullName>
    </submittedName>
</protein>
<dbReference type="PANTHER" id="PTHR30408:SF13">
    <property type="entry name" value="TYPE I RESTRICTION ENZYME HINDI SPECIFICITY SUBUNIT"/>
    <property type="match status" value="1"/>
</dbReference>
<name>A0A2S7SPI6_9BACT</name>
<dbReference type="InterPro" id="IPR044946">
    <property type="entry name" value="Restrct_endonuc_typeI_TRD_sf"/>
</dbReference>
<dbReference type="RefSeq" id="WP_105041440.1">
    <property type="nucleotide sequence ID" value="NZ_PPSL01000012.1"/>
</dbReference>
<evidence type="ECO:0000256" key="2">
    <source>
        <dbReference type="ARBA" id="ARBA00022747"/>
    </source>
</evidence>
<dbReference type="EMBL" id="PPSL01000012">
    <property type="protein sequence ID" value="PQJ08800.1"/>
    <property type="molecule type" value="Genomic_DNA"/>
</dbReference>
<keyword evidence="2" id="KW-0680">Restriction system</keyword>
<dbReference type="GO" id="GO:0009307">
    <property type="term" value="P:DNA restriction-modification system"/>
    <property type="evidence" value="ECO:0007669"/>
    <property type="project" value="UniProtKB-KW"/>
</dbReference>
<dbReference type="GO" id="GO:0003677">
    <property type="term" value="F:DNA binding"/>
    <property type="evidence" value="ECO:0007669"/>
    <property type="project" value="UniProtKB-KW"/>
</dbReference>
<keyword evidence="5" id="KW-0378">Hydrolase</keyword>
<evidence type="ECO:0000256" key="3">
    <source>
        <dbReference type="ARBA" id="ARBA00023125"/>
    </source>
</evidence>
<evidence type="ECO:0000313" key="5">
    <source>
        <dbReference type="EMBL" id="PQJ08800.1"/>
    </source>
</evidence>
<dbReference type="PANTHER" id="PTHR30408">
    <property type="entry name" value="TYPE-1 RESTRICTION ENZYME ECOKI SPECIFICITY PROTEIN"/>
    <property type="match status" value="1"/>
</dbReference>
<evidence type="ECO:0000256" key="1">
    <source>
        <dbReference type="ARBA" id="ARBA00010923"/>
    </source>
</evidence>
<dbReference type="GO" id="GO:0004519">
    <property type="term" value="F:endonuclease activity"/>
    <property type="evidence" value="ECO:0007669"/>
    <property type="project" value="UniProtKB-KW"/>
</dbReference>
<proteinExistence type="inferred from homology"/>
<dbReference type="InterPro" id="IPR000055">
    <property type="entry name" value="Restrct_endonuc_typeI_TRD"/>
</dbReference>
<keyword evidence="5" id="KW-0255">Endonuclease</keyword>
<dbReference type="Proteomes" id="UP000239872">
    <property type="component" value="Unassembled WGS sequence"/>
</dbReference>
<dbReference type="Gene3D" id="1.10.287.1120">
    <property type="entry name" value="Bipartite methylase S protein"/>
    <property type="match status" value="1"/>
</dbReference>
<dbReference type="Gene3D" id="3.90.220.20">
    <property type="entry name" value="DNA methylase specificity domains"/>
    <property type="match status" value="2"/>
</dbReference>
<dbReference type="Pfam" id="PF01420">
    <property type="entry name" value="Methylase_S"/>
    <property type="match status" value="2"/>
</dbReference>
<feature type="domain" description="Type I restriction modification DNA specificity" evidence="4">
    <location>
        <begin position="226"/>
        <end position="377"/>
    </location>
</feature>
<evidence type="ECO:0000259" key="4">
    <source>
        <dbReference type="Pfam" id="PF01420"/>
    </source>
</evidence>
<reference evidence="5 6" key="1">
    <citation type="submission" date="2018-01" db="EMBL/GenBank/DDBJ databases">
        <title>A novel member of the phylum Bacteroidetes isolated from glacier ice.</title>
        <authorList>
            <person name="Liu Q."/>
            <person name="Xin Y.-H."/>
        </authorList>
    </citation>
    <scope>NUCLEOTIDE SEQUENCE [LARGE SCALE GENOMIC DNA]</scope>
    <source>
        <strain evidence="5 6">RB1R16</strain>
    </source>
</reference>
<gene>
    <name evidence="5" type="ORF">CJD36_022365</name>
</gene>
<sequence>MRFPRFEGEWEEKKLGDVAKFSKGKGISKSDIEEGGTIECIRYGELYTHYKEVIIEVKSRTNVDKSNLVFSEANDVIIPSSGETQIDIATASCVLNSGVALGGDLNIIKTDNNGVFLSYYLNSKKKMEIANLAQGISVVHLYSSQLASLKMNFPCLAEQDKIASFLSLLNERIQTQNKIIDSLETLIKGLSEKLFAPKIRFKDEQENDFADWLENFGDSLFESISNKNHNSDLPILAITQEHGAIPRDMIDYNVSVSDKSIESYKVVQKGDFIISLRSFQGGIEFSNYEGICSPAYIVLRPIKEVNRNFFRLYFKTTGYIKRLIKNLEGIRDGKMISFKYFSEVTIPTPSIEEQKKITNFLLSIERKIETERKVLAQYENQKSYLLQHMFI</sequence>
<keyword evidence="5" id="KW-0540">Nuclease</keyword>
<dbReference type="AlphaFoldDB" id="A0A2S7SPI6"/>
<organism evidence="5 6">
    <name type="scientific">Flavipsychrobacter stenotrophus</name>
    <dbReference type="NCBI Taxonomy" id="2077091"/>
    <lineage>
        <taxon>Bacteria</taxon>
        <taxon>Pseudomonadati</taxon>
        <taxon>Bacteroidota</taxon>
        <taxon>Chitinophagia</taxon>
        <taxon>Chitinophagales</taxon>
        <taxon>Chitinophagaceae</taxon>
        <taxon>Flavipsychrobacter</taxon>
    </lineage>
</organism>
<feature type="domain" description="Type I restriction modification DNA specificity" evidence="4">
    <location>
        <begin position="9"/>
        <end position="184"/>
    </location>
</feature>
<accession>A0A2S7SPI6</accession>
<dbReference type="SUPFAM" id="SSF116734">
    <property type="entry name" value="DNA methylase specificity domain"/>
    <property type="match status" value="2"/>
</dbReference>
<dbReference type="InterPro" id="IPR052021">
    <property type="entry name" value="Type-I_RS_S_subunit"/>
</dbReference>